<evidence type="ECO:0000256" key="1">
    <source>
        <dbReference type="ARBA" id="ARBA00007257"/>
    </source>
</evidence>
<evidence type="ECO:0000256" key="2">
    <source>
        <dbReference type="ARBA" id="ARBA00022525"/>
    </source>
</evidence>
<dbReference type="Proteomes" id="UP000278351">
    <property type="component" value="Unassembled WGS sequence"/>
</dbReference>
<keyword evidence="2" id="KW-0964">Secreted</keyword>
<feature type="domain" description="SpaA-like prealbumin fold" evidence="4">
    <location>
        <begin position="223"/>
        <end position="308"/>
    </location>
</feature>
<proteinExistence type="inferred from homology"/>
<organism evidence="5 6">
    <name type="scientific">Chitinophaga lutea</name>
    <dbReference type="NCBI Taxonomy" id="2488634"/>
    <lineage>
        <taxon>Bacteria</taxon>
        <taxon>Pseudomonadati</taxon>
        <taxon>Bacteroidota</taxon>
        <taxon>Chitinophagia</taxon>
        <taxon>Chitinophagales</taxon>
        <taxon>Chitinophagaceae</taxon>
        <taxon>Chitinophaga</taxon>
    </lineage>
</organism>
<dbReference type="Gene3D" id="2.60.40.10">
    <property type="entry name" value="Immunoglobulins"/>
    <property type="match status" value="2"/>
</dbReference>
<dbReference type="InterPro" id="IPR041033">
    <property type="entry name" value="SpaA_PFL_dom_1"/>
</dbReference>
<evidence type="ECO:0000259" key="4">
    <source>
        <dbReference type="Pfam" id="PF17802"/>
    </source>
</evidence>
<dbReference type="SUPFAM" id="SSF117074">
    <property type="entry name" value="Hypothetical protein PA1324"/>
    <property type="match status" value="1"/>
</dbReference>
<dbReference type="PANTHER" id="PTHR36108">
    <property type="entry name" value="COLOSSIN-B-RELATED"/>
    <property type="match status" value="1"/>
</dbReference>
<keyword evidence="3" id="KW-0732">Signal</keyword>
<dbReference type="AlphaFoldDB" id="A0A3N4PSG3"/>
<evidence type="ECO:0000313" key="5">
    <source>
        <dbReference type="EMBL" id="RPE07951.1"/>
    </source>
</evidence>
<dbReference type="PANTHER" id="PTHR36108:SF13">
    <property type="entry name" value="COLOSSIN-B-RELATED"/>
    <property type="match status" value="1"/>
</dbReference>
<reference evidence="5 6" key="1">
    <citation type="submission" date="2018-11" db="EMBL/GenBank/DDBJ databases">
        <title>Chitinophaga lutea sp.nov., isolate from arsenic contaminated soil.</title>
        <authorList>
            <person name="Zong Y."/>
        </authorList>
    </citation>
    <scope>NUCLEOTIDE SEQUENCE [LARGE SCALE GENOMIC DNA]</scope>
    <source>
        <strain evidence="5 6">ZY74</strain>
    </source>
</reference>
<sequence>MLLSACVKDGHDAGDDVKGTGSISGQLSYQDKFNGRGEQRLLANRKVYLSYIPGDSVNYIYYATTDAQGNFTFKRVYEGRDYMLFFADSVNGIHFSKYLTVTASKDSVKMVAENDTLRQNGMLFYVLDNQLQPLKDVEVGLFNNGEIFQSDTTNKLSIDQKKSDMYGRVIFYNYKEGRYYLRAKTSSPAGAISADTSFGFRGAGISSDTILMKTTLSLKNTLMVRTVDESGKLLPGIPFCLYNNPLQFNIETCASSNRKETSGADGTLKITNILPGEYYLYAETKVNNTDYRGKLTVTVNASGQTNADIVLKKITPNELAVRAVDEAGNPLPGIAVCMFNNPLQFGIETCAGHYRTETTKEDGLVKFNTLSAANYYLYAGATFNNMEYRGKAVIFVNAAGQTNADLVLKKVLPASELEITARDHAGTPVNSTKLYFFTSRVLFDADTTLGNVREVTTEQNGKITIPNMPEGRYYIRARVVVGGQVVMKGADSVTVVNSPVKILKTVYVQ</sequence>
<gene>
    <name evidence="5" type="ORF">EGT74_12810</name>
</gene>
<accession>A0A3N4PSG3</accession>
<evidence type="ECO:0000313" key="6">
    <source>
        <dbReference type="Proteomes" id="UP000278351"/>
    </source>
</evidence>
<dbReference type="Pfam" id="PF17802">
    <property type="entry name" value="SpaA"/>
    <property type="match status" value="1"/>
</dbReference>
<dbReference type="InterPro" id="IPR013783">
    <property type="entry name" value="Ig-like_fold"/>
</dbReference>
<evidence type="ECO:0000256" key="3">
    <source>
        <dbReference type="ARBA" id="ARBA00022729"/>
    </source>
</evidence>
<comment type="caution">
    <text evidence="5">The sequence shown here is derived from an EMBL/GenBank/DDBJ whole genome shotgun (WGS) entry which is preliminary data.</text>
</comment>
<name>A0A3N4PSG3_9BACT</name>
<dbReference type="EMBL" id="RPDH01000002">
    <property type="protein sequence ID" value="RPE07951.1"/>
    <property type="molecule type" value="Genomic_DNA"/>
</dbReference>
<keyword evidence="6" id="KW-1185">Reference proteome</keyword>
<comment type="similarity">
    <text evidence="1">Belongs to the serine-aspartate repeat-containing protein (SDr) family.</text>
</comment>
<protein>
    <recommendedName>
        <fullName evidence="4">SpaA-like prealbumin fold domain-containing protein</fullName>
    </recommendedName>
</protein>